<comment type="caution">
    <text evidence="2">The sequence shown here is derived from an EMBL/GenBank/DDBJ whole genome shotgun (WGS) entry which is preliminary data.</text>
</comment>
<name>A0AAD6NGN2_DREDA</name>
<keyword evidence="3" id="KW-1185">Reference proteome</keyword>
<evidence type="ECO:0000313" key="3">
    <source>
        <dbReference type="Proteomes" id="UP001221413"/>
    </source>
</evidence>
<dbReference type="InterPro" id="IPR036047">
    <property type="entry name" value="F-box-like_dom_sf"/>
</dbReference>
<sequence length="276" mass="31960">MPGIEPRDRPLLPQKKEHLHLLHLPTEIQIQILSHLDACDQVYALQTCTLWHTLLLSKKLLLKSRYSLHVYENTRDGLGVHKLLKPRDGIKLQATVLDGVIQRFFLVDATDTHDTTEGPDITRSPLLDEVVCSPYPAVIAFTPRSRYASQWAQGMVQHAQCRRENPHSGVAVHYREPDETKVRTRIRWNFFKFNGWRTVTVRQLVEAGVRFLERQPPLGGDRADEFTGTVVRGVEWRLQVGVEALDEAERVVEGLFRFSVLRLMQRDIEDTWWRDV</sequence>
<dbReference type="AlphaFoldDB" id="A0AAD6NGN2"/>
<feature type="domain" description="F-box" evidence="1">
    <location>
        <begin position="18"/>
        <end position="65"/>
    </location>
</feature>
<gene>
    <name evidence="2" type="ORF">Dda_7375</name>
</gene>
<dbReference type="Pfam" id="PF00646">
    <property type="entry name" value="F-box"/>
    <property type="match status" value="1"/>
</dbReference>
<dbReference type="InterPro" id="IPR001810">
    <property type="entry name" value="F-box_dom"/>
</dbReference>
<evidence type="ECO:0000313" key="2">
    <source>
        <dbReference type="EMBL" id="KAJ6257590.1"/>
    </source>
</evidence>
<dbReference type="SUPFAM" id="SSF81383">
    <property type="entry name" value="F-box domain"/>
    <property type="match status" value="1"/>
</dbReference>
<reference evidence="2" key="1">
    <citation type="submission" date="2023-01" db="EMBL/GenBank/DDBJ databases">
        <title>The chitinases involved in constricting ring structure development in the nematode-trapping fungus Drechslerella dactyloides.</title>
        <authorList>
            <person name="Wang R."/>
            <person name="Zhang L."/>
            <person name="Tang P."/>
            <person name="Li S."/>
            <person name="Liang L."/>
        </authorList>
    </citation>
    <scope>NUCLEOTIDE SEQUENCE</scope>
    <source>
        <strain evidence="2">YMF1.00031</strain>
    </source>
</reference>
<dbReference type="Proteomes" id="UP001221413">
    <property type="component" value="Unassembled WGS sequence"/>
</dbReference>
<dbReference type="Gene3D" id="1.20.1280.50">
    <property type="match status" value="1"/>
</dbReference>
<dbReference type="SMART" id="SM00256">
    <property type="entry name" value="FBOX"/>
    <property type="match status" value="1"/>
</dbReference>
<proteinExistence type="predicted"/>
<dbReference type="EMBL" id="JAQGDS010000010">
    <property type="protein sequence ID" value="KAJ6257590.1"/>
    <property type="molecule type" value="Genomic_DNA"/>
</dbReference>
<dbReference type="PROSITE" id="PS50181">
    <property type="entry name" value="FBOX"/>
    <property type="match status" value="1"/>
</dbReference>
<protein>
    <recommendedName>
        <fullName evidence="1">F-box domain-containing protein</fullName>
    </recommendedName>
</protein>
<organism evidence="2 3">
    <name type="scientific">Drechslerella dactyloides</name>
    <name type="common">Nematode-trapping fungus</name>
    <name type="synonym">Arthrobotrys dactyloides</name>
    <dbReference type="NCBI Taxonomy" id="74499"/>
    <lineage>
        <taxon>Eukaryota</taxon>
        <taxon>Fungi</taxon>
        <taxon>Dikarya</taxon>
        <taxon>Ascomycota</taxon>
        <taxon>Pezizomycotina</taxon>
        <taxon>Orbiliomycetes</taxon>
        <taxon>Orbiliales</taxon>
        <taxon>Orbiliaceae</taxon>
        <taxon>Drechslerella</taxon>
    </lineage>
</organism>
<evidence type="ECO:0000259" key="1">
    <source>
        <dbReference type="PROSITE" id="PS50181"/>
    </source>
</evidence>
<dbReference type="CDD" id="cd09917">
    <property type="entry name" value="F-box_SF"/>
    <property type="match status" value="1"/>
</dbReference>
<accession>A0AAD6NGN2</accession>